<dbReference type="EMBL" id="JAPFFM010000002">
    <property type="protein sequence ID" value="KAJ6772600.1"/>
    <property type="molecule type" value="Genomic_DNA"/>
</dbReference>
<dbReference type="Gene3D" id="2.130.10.110">
    <property type="entry name" value="Clathrin heavy-chain terminal domain"/>
    <property type="match status" value="1"/>
</dbReference>
<gene>
    <name evidence="7" type="ORF">OIU74_018757</name>
</gene>
<comment type="subcellular location">
    <subcellularLocation>
        <location evidence="1">Cytoplasmic vesicle membrane</location>
        <topology evidence="1">Peripheral membrane protein</topology>
        <orientation evidence="1">Cytoplasmic side</orientation>
    </subcellularLocation>
</comment>
<dbReference type="Pfam" id="PF13838">
    <property type="entry name" value="Clathrin_H_link"/>
    <property type="match status" value="1"/>
</dbReference>
<evidence type="ECO:0000256" key="3">
    <source>
        <dbReference type="ARBA" id="ARBA00023136"/>
    </source>
</evidence>
<dbReference type="InterPro" id="IPR016341">
    <property type="entry name" value="Clathrin_heavy_chain"/>
</dbReference>
<dbReference type="Pfam" id="PF01394">
    <property type="entry name" value="Clathrin_propel"/>
    <property type="match status" value="1"/>
</dbReference>
<dbReference type="GO" id="GO:0009506">
    <property type="term" value="C:plasmodesma"/>
    <property type="evidence" value="ECO:0007669"/>
    <property type="project" value="TreeGrafter"/>
</dbReference>
<dbReference type="GO" id="GO:0032051">
    <property type="term" value="F:clathrin light chain binding"/>
    <property type="evidence" value="ECO:0007669"/>
    <property type="project" value="InterPro"/>
</dbReference>
<reference evidence="7" key="2">
    <citation type="journal article" date="2023" name="Int. J. Mol. Sci.">
        <title>De Novo Assembly and Annotation of 11 Diverse Shrub Willow (Salix) Genomes Reveals Novel Gene Organization in Sex-Linked Regions.</title>
        <authorList>
            <person name="Hyden B."/>
            <person name="Feng K."/>
            <person name="Yates T.B."/>
            <person name="Jawdy S."/>
            <person name="Cereghino C."/>
            <person name="Smart L.B."/>
            <person name="Muchero W."/>
        </authorList>
    </citation>
    <scope>NUCLEOTIDE SEQUENCE</scope>
    <source>
        <tissue evidence="7">Shoot tip</tissue>
    </source>
</reference>
<accession>A0A9Q0WVS1</accession>
<evidence type="ECO:0000313" key="7">
    <source>
        <dbReference type="EMBL" id="KAJ6772600.1"/>
    </source>
</evidence>
<dbReference type="FunFam" id="2.130.10.110:FF:000002">
    <property type="entry name" value="Clathrin heavy chain"/>
    <property type="match status" value="1"/>
</dbReference>
<dbReference type="SUPFAM" id="SSF50989">
    <property type="entry name" value="Clathrin heavy-chain terminal domain"/>
    <property type="match status" value="1"/>
</dbReference>
<dbReference type="InterPro" id="IPR000547">
    <property type="entry name" value="Clathrin_H-chain/VPS_repeat"/>
</dbReference>
<protein>
    <submittedName>
        <fullName evidence="7">CLATHRIN HEAVY CHAIN RELATED</fullName>
    </submittedName>
</protein>
<organism evidence="7 8">
    <name type="scientific">Salix koriyanagi</name>
    <dbReference type="NCBI Taxonomy" id="2511006"/>
    <lineage>
        <taxon>Eukaryota</taxon>
        <taxon>Viridiplantae</taxon>
        <taxon>Streptophyta</taxon>
        <taxon>Embryophyta</taxon>
        <taxon>Tracheophyta</taxon>
        <taxon>Spermatophyta</taxon>
        <taxon>Magnoliopsida</taxon>
        <taxon>eudicotyledons</taxon>
        <taxon>Gunneridae</taxon>
        <taxon>Pentapetalae</taxon>
        <taxon>rosids</taxon>
        <taxon>fabids</taxon>
        <taxon>Malpighiales</taxon>
        <taxon>Salicaceae</taxon>
        <taxon>Saliceae</taxon>
        <taxon>Salix</taxon>
    </lineage>
</organism>
<dbReference type="SUPFAM" id="SSF48371">
    <property type="entry name" value="ARM repeat"/>
    <property type="match status" value="2"/>
</dbReference>
<feature type="domain" description="Clathrin heavy chain linker core motif" evidence="6">
    <location>
        <begin position="349"/>
        <end position="372"/>
    </location>
</feature>
<dbReference type="GO" id="GO:0030130">
    <property type="term" value="C:clathrin coat of trans-Golgi network vesicle"/>
    <property type="evidence" value="ECO:0007669"/>
    <property type="project" value="InterPro"/>
</dbReference>
<keyword evidence="2" id="KW-0677">Repeat</keyword>
<dbReference type="GO" id="GO:0009507">
    <property type="term" value="C:chloroplast"/>
    <property type="evidence" value="ECO:0007669"/>
    <property type="project" value="TreeGrafter"/>
</dbReference>
<dbReference type="PANTHER" id="PTHR10292:SF34">
    <property type="entry name" value="CLATHRIN HEAVY CHAIN 1-RELATED"/>
    <property type="match status" value="1"/>
</dbReference>
<keyword evidence="8" id="KW-1185">Reference proteome</keyword>
<dbReference type="InterPro" id="IPR016024">
    <property type="entry name" value="ARM-type_fold"/>
</dbReference>
<feature type="repeat" description="CHCR" evidence="5">
    <location>
        <begin position="817"/>
        <end position="930"/>
    </location>
</feature>
<dbReference type="InterPro" id="IPR055358">
    <property type="entry name" value="CHCR"/>
</dbReference>
<dbReference type="InterPro" id="IPR012331">
    <property type="entry name" value="Clathrin_H-chain_linker"/>
</dbReference>
<dbReference type="PANTHER" id="PTHR10292">
    <property type="entry name" value="CLATHRIN HEAVY CHAIN RELATED"/>
    <property type="match status" value="1"/>
</dbReference>
<dbReference type="Pfam" id="PF00637">
    <property type="entry name" value="Clathrin"/>
    <property type="match status" value="3"/>
</dbReference>
<dbReference type="GO" id="GO:0006898">
    <property type="term" value="P:receptor-mediated endocytosis"/>
    <property type="evidence" value="ECO:0007669"/>
    <property type="project" value="TreeGrafter"/>
</dbReference>
<dbReference type="GO" id="GO:0006886">
    <property type="term" value="P:intracellular protein transport"/>
    <property type="evidence" value="ECO:0007669"/>
    <property type="project" value="UniProtKB-UniRule"/>
</dbReference>
<name>A0A9Q0WVS1_9ROSI</name>
<dbReference type="Gene3D" id="1.25.40.30">
    <property type="match status" value="2"/>
</dbReference>
<reference evidence="7" key="1">
    <citation type="submission" date="2022-11" db="EMBL/GenBank/DDBJ databases">
        <authorList>
            <person name="Hyden B.L."/>
            <person name="Feng K."/>
            <person name="Yates T."/>
            <person name="Jawdy S."/>
            <person name="Smart L.B."/>
            <person name="Muchero W."/>
        </authorList>
    </citation>
    <scope>NUCLEOTIDE SEQUENCE</scope>
    <source>
        <tissue evidence="7">Shoot tip</tissue>
    </source>
</reference>
<dbReference type="PROSITE" id="PS50236">
    <property type="entry name" value="CHCR"/>
    <property type="match status" value="3"/>
</dbReference>
<feature type="repeat" description="CHCR" evidence="5">
    <location>
        <begin position="503"/>
        <end position="649"/>
    </location>
</feature>
<dbReference type="GO" id="GO:0005198">
    <property type="term" value="F:structural molecule activity"/>
    <property type="evidence" value="ECO:0007669"/>
    <property type="project" value="InterPro"/>
</dbReference>
<evidence type="ECO:0000313" key="8">
    <source>
        <dbReference type="Proteomes" id="UP001151752"/>
    </source>
</evidence>
<dbReference type="InterPro" id="IPR016025">
    <property type="entry name" value="Clathrin_H-chain_N"/>
</dbReference>
<dbReference type="GO" id="GO:0071439">
    <property type="term" value="C:clathrin complex"/>
    <property type="evidence" value="ECO:0007669"/>
    <property type="project" value="InterPro"/>
</dbReference>
<dbReference type="InterPro" id="IPR022365">
    <property type="entry name" value="Clathrin_H-chain_propeller_rpt"/>
</dbReference>
<evidence type="ECO:0000256" key="2">
    <source>
        <dbReference type="ARBA" id="ARBA00022737"/>
    </source>
</evidence>
<dbReference type="FunFam" id="1.25.40.10:FF:000686">
    <property type="entry name" value="Clathrin heavy chain"/>
    <property type="match status" value="1"/>
</dbReference>
<sequence length="962" mass="108299">MAAANAPITMKEVLTLPAIGIGPQFITFTNVTMESDKYICVRETAPQNSVVIIDMNMPMQPLRRPITADSALMNPNSRILALKGHSFEAQLPGTTQDHLQIFNIEMKAKMKSYQMPEQIVFWKWITPKMLGMVTQTSVYHWSIEGDSEPMKMFERTANLQSNQIINYKCDPSEKWLVLIGIAPGSPERQQLVKGNMQLFSVDQQRSQALEAHAASFAQFKVPGNENPSTLISFATKSFNAGQITSKLHVIELGAQPGKPSFTKKQADLFFPPDFADDFPVAMQISHKYSLIYAITKLGLLFVYDLETATAVYRNRISPDPIFLTAEASTVGGFYAINRRGQVLLATVNEAMIVPFVSGQLNNLELAVNLAKRGNLPGAENLVVQRILRTPDTVAKFQSVPVQPGQTPPLLQYFGTLLTKDKLECTEELGDLVKTVDNDLALKIYIKARATPKVVAAFAERREFDKILIYSKQVGYAPDYLFLLQTILRTDPQGAVNFALMMSQMEGGCPVDYNTITDLFLQRNLIREATAFLLDVLKPNLAEHGYLQTKVLEINLVTFPNVADAILANGMFGHYDRPRIGQLCEKAGLYIRALQHYTDLPDIKRVIVNTHAIEPQALVEFFGTLSREWALECMKDLLLVNLRGNLQIIVQTAKEYCEQLGVDACVKLFEQFKSYEGLYFFLGSYLSSSEDPDIHFKYIEAAARTGQIKEVERVTRESNFYDPEKTKNFLMEAKLPDARPLINVCDRFGFVADLTRYLYSNNMLRYIEGYVQKVNPGNAPLVVGQLLDDECPEDFIKGLILSVRSLLPVEPLVEECEKEFLEHLVSEGSQDVHVHNALGKIIIDSNNNPEHFLTTNPYYDSRVVGKYCEKRDPTLAVVAYRRGQCDDELINVTNKNSLFKLQARYVVERMDGDLWEKVSAAVKAFMTADLPHELIELLEKIVLQNSAFSGNFNLQNLLIFDSD</sequence>
<dbReference type="SMART" id="SM00299">
    <property type="entry name" value="CLH"/>
    <property type="match status" value="3"/>
</dbReference>
<keyword evidence="4" id="KW-0968">Cytoplasmic vesicle</keyword>
<evidence type="ECO:0000256" key="4">
    <source>
        <dbReference type="ARBA" id="ARBA00023329"/>
    </source>
</evidence>
<comment type="caution">
    <text evidence="7">The sequence shown here is derived from an EMBL/GenBank/DDBJ whole genome shotgun (WGS) entry which is preliminary data.</text>
</comment>
<evidence type="ECO:0000256" key="5">
    <source>
        <dbReference type="PROSITE-ProRule" id="PRU01006"/>
    </source>
</evidence>
<dbReference type="InterPro" id="IPR015348">
    <property type="entry name" value="Clathrin_H-chain_linker_core"/>
</dbReference>
<feature type="repeat" description="CHCR" evidence="5">
    <location>
        <begin position="652"/>
        <end position="794"/>
    </location>
</feature>
<evidence type="ECO:0000259" key="6">
    <source>
        <dbReference type="Pfam" id="PF09268"/>
    </source>
</evidence>
<dbReference type="AlphaFoldDB" id="A0A9Q0WVS1"/>
<evidence type="ECO:0000256" key="1">
    <source>
        <dbReference type="ARBA" id="ARBA00004180"/>
    </source>
</evidence>
<dbReference type="PIRSF" id="PIRSF002290">
    <property type="entry name" value="Clathrin_H_chain"/>
    <property type="match status" value="1"/>
</dbReference>
<dbReference type="GO" id="GO:0030132">
    <property type="term" value="C:clathrin coat of coated pit"/>
    <property type="evidence" value="ECO:0007669"/>
    <property type="project" value="InterPro"/>
</dbReference>
<keyword evidence="3" id="KW-0472">Membrane</keyword>
<dbReference type="Proteomes" id="UP001151752">
    <property type="component" value="Chromosome 10"/>
</dbReference>
<proteinExistence type="predicted"/>
<dbReference type="Pfam" id="PF09268">
    <property type="entry name" value="Clathrin-link"/>
    <property type="match status" value="1"/>
</dbReference>